<dbReference type="SUPFAM" id="SSF54236">
    <property type="entry name" value="Ubiquitin-like"/>
    <property type="match status" value="2"/>
</dbReference>
<proteinExistence type="predicted"/>
<evidence type="ECO:0000313" key="3">
    <source>
        <dbReference type="EMBL" id="KJR80587.1"/>
    </source>
</evidence>
<dbReference type="InterPro" id="IPR029071">
    <property type="entry name" value="Ubiquitin-like_domsf"/>
</dbReference>
<dbReference type="Gene3D" id="3.10.20.90">
    <property type="entry name" value="Phosphatidylinositol 3-kinase Catalytic Subunit, Chain A, domain 1"/>
    <property type="match status" value="1"/>
</dbReference>
<feature type="compositionally biased region" description="Low complexity" evidence="1">
    <location>
        <begin position="247"/>
        <end position="267"/>
    </location>
</feature>
<dbReference type="Proteomes" id="UP000033710">
    <property type="component" value="Unassembled WGS sequence"/>
</dbReference>
<feature type="compositionally biased region" description="Acidic residues" evidence="1">
    <location>
        <begin position="487"/>
        <end position="496"/>
    </location>
</feature>
<name>A0A0F2LSY2_SPOSC</name>
<protein>
    <submittedName>
        <fullName evidence="3">Tether containing UBX domain for GLUT4</fullName>
    </submittedName>
</protein>
<dbReference type="GO" id="GO:0005737">
    <property type="term" value="C:cytoplasm"/>
    <property type="evidence" value="ECO:0007669"/>
    <property type="project" value="TreeGrafter"/>
</dbReference>
<evidence type="ECO:0000259" key="2">
    <source>
        <dbReference type="Pfam" id="PF11470"/>
    </source>
</evidence>
<organism evidence="3 4">
    <name type="scientific">Sporothrix schenckii 1099-18</name>
    <dbReference type="NCBI Taxonomy" id="1397361"/>
    <lineage>
        <taxon>Eukaryota</taxon>
        <taxon>Fungi</taxon>
        <taxon>Dikarya</taxon>
        <taxon>Ascomycota</taxon>
        <taxon>Pezizomycotina</taxon>
        <taxon>Sordariomycetes</taxon>
        <taxon>Sordariomycetidae</taxon>
        <taxon>Ophiostomatales</taxon>
        <taxon>Ophiostomataceae</taxon>
        <taxon>Sporothrix</taxon>
    </lineage>
</organism>
<reference evidence="3 4" key="1">
    <citation type="journal article" date="2014" name="BMC Genomics">
        <title>Comparative genomics of the major fungal agents of human and animal Sporotrichosis: Sporothrix schenckii and Sporothrix brasiliensis.</title>
        <authorList>
            <person name="Teixeira M.M."/>
            <person name="de Almeida L.G."/>
            <person name="Kubitschek-Barreira P."/>
            <person name="Alves F.L."/>
            <person name="Kioshima E.S."/>
            <person name="Abadio A.K."/>
            <person name="Fernandes L."/>
            <person name="Derengowski L.S."/>
            <person name="Ferreira K.S."/>
            <person name="Souza R.C."/>
            <person name="Ruiz J.C."/>
            <person name="de Andrade N.C."/>
            <person name="Paes H.C."/>
            <person name="Nicola A.M."/>
            <person name="Albuquerque P."/>
            <person name="Gerber A.L."/>
            <person name="Martins V.P."/>
            <person name="Peconick L.D."/>
            <person name="Neto A.V."/>
            <person name="Chaucanez C.B."/>
            <person name="Silva P.A."/>
            <person name="Cunha O.L."/>
            <person name="de Oliveira F.F."/>
            <person name="dos Santos T.C."/>
            <person name="Barros A.L."/>
            <person name="Soares M.A."/>
            <person name="de Oliveira L.M."/>
            <person name="Marini M.M."/>
            <person name="Villalobos-Duno H."/>
            <person name="Cunha M.M."/>
            <person name="de Hoog S."/>
            <person name="da Silveira J.F."/>
            <person name="Henrissat B."/>
            <person name="Nino-Vega G.A."/>
            <person name="Cisalpino P.S."/>
            <person name="Mora-Montes H.M."/>
            <person name="Almeida S.R."/>
            <person name="Stajich J.E."/>
            <person name="Lopes-Bezerra L.M."/>
            <person name="Vasconcelos A.T."/>
            <person name="Felipe M.S."/>
        </authorList>
    </citation>
    <scope>NUCLEOTIDE SEQUENCE [LARGE SCALE GENOMIC DNA]</scope>
    <source>
        <strain evidence="3 4">1099-18</strain>
    </source>
</reference>
<dbReference type="PANTHER" id="PTHR46467">
    <property type="entry name" value="TETHER CONTAINING UBX DOMAIN FOR GLUT4"/>
    <property type="match status" value="1"/>
</dbReference>
<dbReference type="GO" id="GO:0006886">
    <property type="term" value="P:intracellular protein transport"/>
    <property type="evidence" value="ECO:0007669"/>
    <property type="project" value="TreeGrafter"/>
</dbReference>
<dbReference type="RefSeq" id="XP_016583263.1">
    <property type="nucleotide sequence ID" value="XM_016731955.1"/>
</dbReference>
<feature type="region of interest" description="Disordered" evidence="1">
    <location>
        <begin position="480"/>
        <end position="520"/>
    </location>
</feature>
<dbReference type="CDD" id="cd16105">
    <property type="entry name" value="Ubl_ASPSCR1_like"/>
    <property type="match status" value="1"/>
</dbReference>
<feature type="compositionally biased region" description="Basic and acidic residues" evidence="1">
    <location>
        <begin position="506"/>
        <end position="516"/>
    </location>
</feature>
<dbReference type="GeneID" id="27667232"/>
<dbReference type="GO" id="GO:0005634">
    <property type="term" value="C:nucleus"/>
    <property type="evidence" value="ECO:0007669"/>
    <property type="project" value="TreeGrafter"/>
</dbReference>
<accession>A0A0F2LSY2</accession>
<feature type="compositionally biased region" description="Basic and acidic residues" evidence="1">
    <location>
        <begin position="341"/>
        <end position="355"/>
    </location>
</feature>
<dbReference type="Pfam" id="PF11470">
    <property type="entry name" value="TUG-UBL1"/>
    <property type="match status" value="1"/>
</dbReference>
<sequence length="529" mass="56309">MATSFIVISTDLRRANVKAPAGGYMMDVLEEACTKLKLNAENYLLKHNNKPINLTDPVRAVGLTQGAKLELVVKSKTPTAVTVALRLPPSEAALGFPYNRVSAKVRSDTPLWKLLRHLEEADGAKQKGLNITARGVPRTSHTGSATTGSTTAAVVGSGSGQLYWETPVLKFCGRVLSSLADFRKTLSQVGIDTGSQLIVLEFRTSDMTLQEAMEAVQTQLEKTDVDVATGQAAVVAPVPAQALAAPELAPTSSATEKAAPAESSPETEAPEAPPAPGPAPAAAEPMDVDSASQLASHLQPVQVWSPPKATAGMPAAASLRWAKEPESVFAPSIAQMKAHQKQLEEAGRNKRLKSDEELEEEAREREAKAAAVDRIDVRIRFPDGHTVMWSFANGATGATLHAAVRGVLHPAIKDDAFLLSPPMSRDVILDRSGSAKDDLVRGYGMRGGIVVNFRRGADVPAPPAGQPYVRPEVAALARDIVIPPTATDEDENEDEEAKPSSSKTGGDSKRPDKNEAINKMSKFLRLAKK</sequence>
<dbReference type="EMBL" id="AXCR01000012">
    <property type="protein sequence ID" value="KJR80587.1"/>
    <property type="molecule type" value="Genomic_DNA"/>
</dbReference>
<dbReference type="VEuPathDB" id="FungiDB:SPSK_05205"/>
<dbReference type="AlphaFoldDB" id="A0A0F2LSY2"/>
<reference evidence="3 4" key="2">
    <citation type="journal article" date="2015" name="Eukaryot. Cell">
        <title>Asexual propagation of a virulent clone complex in a human and feline outbreak of sporotrichosis.</title>
        <authorList>
            <person name="Teixeira Mde M."/>
            <person name="Rodrigues A.M."/>
            <person name="Tsui C.K."/>
            <person name="de Almeida L.G."/>
            <person name="Van Diepeningen A.D."/>
            <person name="van den Ende B.G."/>
            <person name="Fernandes G.F."/>
            <person name="Kano R."/>
            <person name="Hamelin R.C."/>
            <person name="Lopes-Bezerra L.M."/>
            <person name="Vasconcelos A.T."/>
            <person name="de Hoog S."/>
            <person name="de Camargo Z.P."/>
            <person name="Felipe M.S."/>
        </authorList>
    </citation>
    <scope>NUCLEOTIDE SEQUENCE [LARGE SCALE GENOMIC DNA]</scope>
    <source>
        <strain evidence="3 4">1099-18</strain>
    </source>
</reference>
<dbReference type="PANTHER" id="PTHR46467:SF1">
    <property type="entry name" value="TETHER CONTAINING UBX DOMAIN FOR GLUT4"/>
    <property type="match status" value="1"/>
</dbReference>
<dbReference type="InterPro" id="IPR021569">
    <property type="entry name" value="TUG-UBL1"/>
</dbReference>
<dbReference type="GO" id="GO:0012506">
    <property type="term" value="C:vesicle membrane"/>
    <property type="evidence" value="ECO:0007669"/>
    <property type="project" value="TreeGrafter"/>
</dbReference>
<evidence type="ECO:0000256" key="1">
    <source>
        <dbReference type="SAM" id="MobiDB-lite"/>
    </source>
</evidence>
<comment type="caution">
    <text evidence="3">The sequence shown here is derived from an EMBL/GenBank/DDBJ whole genome shotgun (WGS) entry which is preliminary data.</text>
</comment>
<feature type="domain" description="TUG ubiquitin-like" evidence="2">
    <location>
        <begin position="8"/>
        <end position="71"/>
    </location>
</feature>
<dbReference type="KEGG" id="ssck:SPSK_05205"/>
<gene>
    <name evidence="3" type="ORF">SPSK_05205</name>
</gene>
<dbReference type="OrthoDB" id="440781at2759"/>
<evidence type="ECO:0000313" key="4">
    <source>
        <dbReference type="Proteomes" id="UP000033710"/>
    </source>
</evidence>
<feature type="region of interest" description="Disordered" evidence="1">
    <location>
        <begin position="339"/>
        <end position="359"/>
    </location>
</feature>
<feature type="region of interest" description="Disordered" evidence="1">
    <location>
        <begin position="247"/>
        <end position="295"/>
    </location>
</feature>